<evidence type="ECO:0000259" key="1">
    <source>
        <dbReference type="PROSITE" id="PS51677"/>
    </source>
</evidence>
<reference evidence="2" key="1">
    <citation type="submission" date="2021-05" db="EMBL/GenBank/DDBJ databases">
        <authorList>
            <person name="Pietrasiak N."/>
            <person name="Ward R."/>
            <person name="Stajich J.E."/>
            <person name="Kurbessoian T."/>
        </authorList>
    </citation>
    <scope>NUCLEOTIDE SEQUENCE</scope>
    <source>
        <strain evidence="2">UHER 2000/2452</strain>
    </source>
</reference>
<evidence type="ECO:0000313" key="2">
    <source>
        <dbReference type="EMBL" id="MBW4661875.1"/>
    </source>
</evidence>
<reference evidence="2" key="2">
    <citation type="journal article" date="2022" name="Microbiol. Resour. Announc.">
        <title>Metagenome Sequencing to Explore Phylogenomics of Terrestrial Cyanobacteria.</title>
        <authorList>
            <person name="Ward R.D."/>
            <person name="Stajich J.E."/>
            <person name="Johansen J.R."/>
            <person name="Huntemann M."/>
            <person name="Clum A."/>
            <person name="Foster B."/>
            <person name="Foster B."/>
            <person name="Roux S."/>
            <person name="Palaniappan K."/>
            <person name="Varghese N."/>
            <person name="Mukherjee S."/>
            <person name="Reddy T.B.K."/>
            <person name="Daum C."/>
            <person name="Copeland A."/>
            <person name="Chen I.A."/>
            <person name="Ivanova N.N."/>
            <person name="Kyrpides N.C."/>
            <person name="Shapiro N."/>
            <person name="Eloe-Fadrosh E.A."/>
            <person name="Pietrasiak N."/>
        </authorList>
    </citation>
    <scope>NUCLEOTIDE SEQUENCE</scope>
    <source>
        <strain evidence="2">UHER 2000/2452</strain>
    </source>
</reference>
<organism evidence="2 3">
    <name type="scientific">Drouetiella hepatica Uher 2000/2452</name>
    <dbReference type="NCBI Taxonomy" id="904376"/>
    <lineage>
        <taxon>Bacteria</taxon>
        <taxon>Bacillati</taxon>
        <taxon>Cyanobacteriota</taxon>
        <taxon>Cyanophyceae</taxon>
        <taxon>Oculatellales</taxon>
        <taxon>Oculatellaceae</taxon>
        <taxon>Drouetiella</taxon>
    </lineage>
</organism>
<dbReference type="InterPro" id="IPR037950">
    <property type="entry name" value="PgdA-like"/>
</dbReference>
<name>A0A951QHD5_9CYAN</name>
<dbReference type="GO" id="GO:0005975">
    <property type="term" value="P:carbohydrate metabolic process"/>
    <property type="evidence" value="ECO:0007669"/>
    <property type="project" value="InterPro"/>
</dbReference>
<protein>
    <submittedName>
        <fullName evidence="2">Polysaccharide deacetylase</fullName>
    </submittedName>
</protein>
<dbReference type="PANTHER" id="PTHR47561:SF1">
    <property type="entry name" value="POLYSACCHARIDE DEACETYLASE FAMILY PROTEIN (AFU_ORTHOLOGUE AFUA_6G05030)"/>
    <property type="match status" value="1"/>
</dbReference>
<proteinExistence type="predicted"/>
<dbReference type="EMBL" id="JAHHHD010000048">
    <property type="protein sequence ID" value="MBW4661875.1"/>
    <property type="molecule type" value="Genomic_DNA"/>
</dbReference>
<dbReference type="InterPro" id="IPR011330">
    <property type="entry name" value="Glyco_hydro/deAcase_b/a-brl"/>
</dbReference>
<gene>
    <name evidence="2" type="ORF">KME15_24680</name>
</gene>
<dbReference type="PROSITE" id="PS51677">
    <property type="entry name" value="NODB"/>
    <property type="match status" value="1"/>
</dbReference>
<dbReference type="CDD" id="cd10938">
    <property type="entry name" value="CE4_HpPgdA_like"/>
    <property type="match status" value="1"/>
</dbReference>
<feature type="domain" description="NodB homology" evidence="1">
    <location>
        <begin position="35"/>
        <end position="258"/>
    </location>
</feature>
<dbReference type="GO" id="GO:0016810">
    <property type="term" value="F:hydrolase activity, acting on carbon-nitrogen (but not peptide) bonds"/>
    <property type="evidence" value="ECO:0007669"/>
    <property type="project" value="InterPro"/>
</dbReference>
<evidence type="ECO:0000313" key="3">
    <source>
        <dbReference type="Proteomes" id="UP000757435"/>
    </source>
</evidence>
<dbReference type="Proteomes" id="UP000757435">
    <property type="component" value="Unassembled WGS sequence"/>
</dbReference>
<dbReference type="Pfam" id="PF01522">
    <property type="entry name" value="Polysacc_deac_1"/>
    <property type="match status" value="1"/>
</dbReference>
<dbReference type="Gene3D" id="3.20.20.370">
    <property type="entry name" value="Glycoside hydrolase/deacetylase"/>
    <property type="match status" value="1"/>
</dbReference>
<dbReference type="AlphaFoldDB" id="A0A951QHD5"/>
<comment type="caution">
    <text evidence="2">The sequence shown here is derived from an EMBL/GenBank/DDBJ whole genome shotgun (WGS) entry which is preliminary data.</text>
</comment>
<accession>A0A951QHD5</accession>
<sequence>MPFAWSKGIRCAAVLSFDVDGESGMLQSDPKNKDRLSVMSWARYGPKVGVPRILDMLRVKGVKATFFVPGYTAELYPHLVKRIYDEGHEIGAHGYLHEPVSTLNPIEEEAALVRTCAILEQITGRKPVGYRAPLWEVNPGSAALLARHGLLYDSSLMDDDRPYTFSTEAGDLVQIPVHWTNDDWEQFAFLYEPRVGSGVIESCEKALQVWKEEFDGMYHYGGAFVLTMHPEIIGRPARVLMLEQLIDHIRSHEGVWLTTCEEVAKYQSSQKPSLVSAEA</sequence>
<dbReference type="PANTHER" id="PTHR47561">
    <property type="entry name" value="POLYSACCHARIDE DEACETYLASE FAMILY PROTEIN (AFU_ORTHOLOGUE AFUA_6G05030)"/>
    <property type="match status" value="1"/>
</dbReference>
<dbReference type="SUPFAM" id="SSF88713">
    <property type="entry name" value="Glycoside hydrolase/deacetylase"/>
    <property type="match status" value="1"/>
</dbReference>
<dbReference type="InterPro" id="IPR002509">
    <property type="entry name" value="NODB_dom"/>
</dbReference>